<dbReference type="EMBL" id="FOZL01000001">
    <property type="protein sequence ID" value="SFS18968.1"/>
    <property type="molecule type" value="Genomic_DNA"/>
</dbReference>
<dbReference type="PANTHER" id="PTHR35848">
    <property type="entry name" value="OXALATE-BINDING PROTEIN"/>
    <property type="match status" value="1"/>
</dbReference>
<dbReference type="PANTHER" id="PTHR35848:SF6">
    <property type="entry name" value="CUPIN TYPE-2 DOMAIN-CONTAINING PROTEIN"/>
    <property type="match status" value="1"/>
</dbReference>
<dbReference type="GO" id="GO:0046872">
    <property type="term" value="F:metal ion binding"/>
    <property type="evidence" value="ECO:0007669"/>
    <property type="project" value="UniProtKB-KW"/>
</dbReference>
<protein>
    <submittedName>
        <fullName evidence="3">Cupin domain-containing protein</fullName>
    </submittedName>
</protein>
<dbReference type="Gene3D" id="2.60.120.10">
    <property type="entry name" value="Jelly Rolls"/>
    <property type="match status" value="1"/>
</dbReference>
<dbReference type="SUPFAM" id="SSF51182">
    <property type="entry name" value="RmlC-like cupins"/>
    <property type="match status" value="1"/>
</dbReference>
<dbReference type="Pfam" id="PF07883">
    <property type="entry name" value="Cupin_2"/>
    <property type="match status" value="1"/>
</dbReference>
<dbReference type="InterPro" id="IPR011051">
    <property type="entry name" value="RmlC_Cupin_sf"/>
</dbReference>
<evidence type="ECO:0000259" key="2">
    <source>
        <dbReference type="Pfam" id="PF07883"/>
    </source>
</evidence>
<dbReference type="STRING" id="474950.SAMN05421771_3611"/>
<sequence>MIENGPGTEIAMNRRDFLASTATIPCAFLQTAQHVTHVDTVRDGAPLKSSVVKGQDLPAVGDSPGARAKVHFNGPTSQLAAVASGVVTLEPGSRPHPPHRHPEEELVIVTEGTGEIEIDGVPTQVKAGDMMYAEANVLHGITNTGSTMMTFYFTKMLGKNAG</sequence>
<keyword evidence="1" id="KW-0479">Metal-binding</keyword>
<dbReference type="AlphaFoldDB" id="A0A1I6MTV0"/>
<dbReference type="Proteomes" id="UP000199024">
    <property type="component" value="Unassembled WGS sequence"/>
</dbReference>
<proteinExistence type="predicted"/>
<organism evidence="3 4">
    <name type="scientific">Granulicella pectinivorans</name>
    <dbReference type="NCBI Taxonomy" id="474950"/>
    <lineage>
        <taxon>Bacteria</taxon>
        <taxon>Pseudomonadati</taxon>
        <taxon>Acidobacteriota</taxon>
        <taxon>Terriglobia</taxon>
        <taxon>Terriglobales</taxon>
        <taxon>Acidobacteriaceae</taxon>
        <taxon>Granulicella</taxon>
    </lineage>
</organism>
<dbReference type="InterPro" id="IPR051610">
    <property type="entry name" value="GPI/OXD"/>
</dbReference>
<keyword evidence="4" id="KW-1185">Reference proteome</keyword>
<evidence type="ECO:0000313" key="4">
    <source>
        <dbReference type="Proteomes" id="UP000199024"/>
    </source>
</evidence>
<dbReference type="InterPro" id="IPR014710">
    <property type="entry name" value="RmlC-like_jellyroll"/>
</dbReference>
<name>A0A1I6MTV0_9BACT</name>
<reference evidence="3 4" key="1">
    <citation type="submission" date="2016-10" db="EMBL/GenBank/DDBJ databases">
        <authorList>
            <person name="de Groot N.N."/>
        </authorList>
    </citation>
    <scope>NUCLEOTIDE SEQUENCE [LARGE SCALE GENOMIC DNA]</scope>
    <source>
        <strain evidence="3 4">DSM 21001</strain>
    </source>
</reference>
<feature type="domain" description="Cupin type-2" evidence="2">
    <location>
        <begin position="86"/>
        <end position="152"/>
    </location>
</feature>
<accession>A0A1I6MTV0</accession>
<dbReference type="InterPro" id="IPR013096">
    <property type="entry name" value="Cupin_2"/>
</dbReference>
<evidence type="ECO:0000313" key="3">
    <source>
        <dbReference type="EMBL" id="SFS18968.1"/>
    </source>
</evidence>
<evidence type="ECO:0000256" key="1">
    <source>
        <dbReference type="ARBA" id="ARBA00022723"/>
    </source>
</evidence>
<gene>
    <name evidence="3" type="ORF">SAMN05421771_3611</name>
</gene>